<reference evidence="5" key="1">
    <citation type="submission" date="2023-02" db="EMBL/GenBank/DDBJ databases">
        <title>Genome of toxic invasive species Heracleum sosnowskyi carries increased number of genes despite the absence of recent whole-genome duplications.</title>
        <authorList>
            <person name="Schelkunov M."/>
            <person name="Shtratnikova V."/>
            <person name="Makarenko M."/>
            <person name="Klepikova A."/>
            <person name="Omelchenko D."/>
            <person name="Novikova G."/>
            <person name="Obukhova E."/>
            <person name="Bogdanov V."/>
            <person name="Penin A."/>
            <person name="Logacheva M."/>
        </authorList>
    </citation>
    <scope>NUCLEOTIDE SEQUENCE</scope>
    <source>
        <strain evidence="5">Hsosn_3</strain>
        <tissue evidence="5">Leaf</tissue>
    </source>
</reference>
<organism evidence="5 6">
    <name type="scientific">Heracleum sosnowskyi</name>
    <dbReference type="NCBI Taxonomy" id="360622"/>
    <lineage>
        <taxon>Eukaryota</taxon>
        <taxon>Viridiplantae</taxon>
        <taxon>Streptophyta</taxon>
        <taxon>Embryophyta</taxon>
        <taxon>Tracheophyta</taxon>
        <taxon>Spermatophyta</taxon>
        <taxon>Magnoliopsida</taxon>
        <taxon>eudicotyledons</taxon>
        <taxon>Gunneridae</taxon>
        <taxon>Pentapetalae</taxon>
        <taxon>asterids</taxon>
        <taxon>campanulids</taxon>
        <taxon>Apiales</taxon>
        <taxon>Apiaceae</taxon>
        <taxon>Apioideae</taxon>
        <taxon>apioid superclade</taxon>
        <taxon>Tordylieae</taxon>
        <taxon>Tordyliinae</taxon>
        <taxon>Heracleum</taxon>
    </lineage>
</organism>
<dbReference type="GO" id="GO:0009699">
    <property type="term" value="P:phenylpropanoid biosynthetic process"/>
    <property type="evidence" value="ECO:0007669"/>
    <property type="project" value="UniProtKB-ARBA"/>
</dbReference>
<comment type="subunit">
    <text evidence="2 4">Homodimer.</text>
</comment>
<dbReference type="GO" id="GO:0048046">
    <property type="term" value="C:apoplast"/>
    <property type="evidence" value="ECO:0007669"/>
    <property type="project" value="UniProtKB-SubCell"/>
</dbReference>
<dbReference type="Pfam" id="PF03018">
    <property type="entry name" value="Dirigent"/>
    <property type="match status" value="1"/>
</dbReference>
<sequence>MAKNVLICSAKLSLLIFLLAIFVTSSQSKLGNLKETSLTVYFQNRPSGPKATSVAIAGIPGQDWTYGKFGTSFATDATMTEGFDRKTAEIGRGQGMFLTSAKDGTSLTLLLSIVFTGKEYKGSTLQIQGADHQFENPREVAVVGGTGQFRFARGYATFESFRVSKSHVVSRCNVTIEHY</sequence>
<protein>
    <recommendedName>
        <fullName evidence="4">Dirigent protein</fullName>
    </recommendedName>
</protein>
<keyword evidence="4" id="KW-0732">Signal</keyword>
<comment type="similarity">
    <text evidence="1 4">Belongs to the plant dirigent protein family.</text>
</comment>
<keyword evidence="6" id="KW-1185">Reference proteome</keyword>
<dbReference type="AlphaFoldDB" id="A0AAD8GSK7"/>
<keyword evidence="4" id="KW-0052">Apoplast</keyword>
<feature type="chain" id="PRO_5041770968" description="Dirigent protein" evidence="4">
    <location>
        <begin position="29"/>
        <end position="179"/>
    </location>
</feature>
<evidence type="ECO:0000256" key="4">
    <source>
        <dbReference type="RuleBase" id="RU363099"/>
    </source>
</evidence>
<dbReference type="InterPro" id="IPR044859">
    <property type="entry name" value="Allene_oxi_cyc_Dirigent"/>
</dbReference>
<evidence type="ECO:0000256" key="3">
    <source>
        <dbReference type="ARBA" id="ARBA00022525"/>
    </source>
</evidence>
<comment type="function">
    <text evidence="4">Dirigent proteins impart stereoselectivity on the phenoxy radical-coupling reaction, yielding optically active lignans from two molecules of coniferyl alcohol in the biosynthesis of lignans, flavonolignans, and alkaloids and thus plays a central role in plant secondary metabolism.</text>
</comment>
<comment type="caution">
    <text evidence="5">The sequence shown here is derived from an EMBL/GenBank/DDBJ whole genome shotgun (WGS) entry which is preliminary data.</text>
</comment>
<evidence type="ECO:0000256" key="1">
    <source>
        <dbReference type="ARBA" id="ARBA00010746"/>
    </source>
</evidence>
<dbReference type="Proteomes" id="UP001237642">
    <property type="component" value="Unassembled WGS sequence"/>
</dbReference>
<keyword evidence="3 4" id="KW-0964">Secreted</keyword>
<evidence type="ECO:0000256" key="2">
    <source>
        <dbReference type="ARBA" id="ARBA00011738"/>
    </source>
</evidence>
<reference evidence="5" key="2">
    <citation type="submission" date="2023-05" db="EMBL/GenBank/DDBJ databases">
        <authorList>
            <person name="Schelkunov M.I."/>
        </authorList>
    </citation>
    <scope>NUCLEOTIDE SEQUENCE</scope>
    <source>
        <strain evidence="5">Hsosn_3</strain>
        <tissue evidence="5">Leaf</tissue>
    </source>
</reference>
<accession>A0AAD8GSK7</accession>
<dbReference type="PANTHER" id="PTHR21495">
    <property type="entry name" value="NUCLEOPORIN-RELATED"/>
    <property type="match status" value="1"/>
</dbReference>
<dbReference type="EMBL" id="JAUIZM010000012">
    <property type="protein sequence ID" value="KAK1353592.1"/>
    <property type="molecule type" value="Genomic_DNA"/>
</dbReference>
<gene>
    <name evidence="5" type="ORF">POM88_051957</name>
</gene>
<comment type="subcellular location">
    <subcellularLocation>
        <location evidence="4">Secreted</location>
        <location evidence="4">Extracellular space</location>
        <location evidence="4">Apoplast</location>
    </subcellularLocation>
</comment>
<name>A0AAD8GSK7_9APIA</name>
<evidence type="ECO:0000313" key="6">
    <source>
        <dbReference type="Proteomes" id="UP001237642"/>
    </source>
</evidence>
<evidence type="ECO:0000313" key="5">
    <source>
        <dbReference type="EMBL" id="KAK1353592.1"/>
    </source>
</evidence>
<dbReference type="InterPro" id="IPR004265">
    <property type="entry name" value="Dirigent"/>
</dbReference>
<feature type="signal peptide" evidence="4">
    <location>
        <begin position="1"/>
        <end position="28"/>
    </location>
</feature>
<proteinExistence type="inferred from homology"/>
<dbReference type="Gene3D" id="2.40.480.10">
    <property type="entry name" value="Allene oxide cyclase-like"/>
    <property type="match status" value="1"/>
</dbReference>